<evidence type="ECO:0000313" key="2">
    <source>
        <dbReference type="Proteomes" id="UP000318571"/>
    </source>
</evidence>
<protein>
    <submittedName>
        <fullName evidence="1">Uncharacterized protein</fullName>
    </submittedName>
</protein>
<dbReference type="STRING" id="6832.A0A553PPY0"/>
<keyword evidence="2" id="KW-1185">Reference proteome</keyword>
<comment type="caution">
    <text evidence="1">The sequence shown here is derived from an EMBL/GenBank/DDBJ whole genome shotgun (WGS) entry which is preliminary data.</text>
</comment>
<organism evidence="1 2">
    <name type="scientific">Tigriopus californicus</name>
    <name type="common">Marine copepod</name>
    <dbReference type="NCBI Taxonomy" id="6832"/>
    <lineage>
        <taxon>Eukaryota</taxon>
        <taxon>Metazoa</taxon>
        <taxon>Ecdysozoa</taxon>
        <taxon>Arthropoda</taxon>
        <taxon>Crustacea</taxon>
        <taxon>Multicrustacea</taxon>
        <taxon>Hexanauplia</taxon>
        <taxon>Copepoda</taxon>
        <taxon>Harpacticoida</taxon>
        <taxon>Harpacticidae</taxon>
        <taxon>Tigriopus</taxon>
    </lineage>
</organism>
<name>A0A553PPY0_TIGCA</name>
<proteinExistence type="predicted"/>
<reference evidence="1 2" key="1">
    <citation type="journal article" date="2018" name="Nat. Ecol. Evol.">
        <title>Genomic signatures of mitonuclear coevolution across populations of Tigriopus californicus.</title>
        <authorList>
            <person name="Barreto F.S."/>
            <person name="Watson E.T."/>
            <person name="Lima T.G."/>
            <person name="Willett C.S."/>
            <person name="Edmands S."/>
            <person name="Li W."/>
            <person name="Burton R.S."/>
        </authorList>
    </citation>
    <scope>NUCLEOTIDE SEQUENCE [LARGE SCALE GENOMIC DNA]</scope>
    <source>
        <strain evidence="1 2">San Diego</strain>
    </source>
</reference>
<dbReference type="AlphaFoldDB" id="A0A553PPY0"/>
<dbReference type="EMBL" id="VCGU01000002">
    <property type="protein sequence ID" value="TRY79726.1"/>
    <property type="molecule type" value="Genomic_DNA"/>
</dbReference>
<gene>
    <name evidence="1" type="ORF">TCAL_16118</name>
</gene>
<sequence>MYMALDVDGPLGGRNFQLPSAPSNSRSGPDLHIGRWAFSWQKPQTPELKQRAFSSTICLSRLFTHLHHLSLRWHLSPKNGRGVEIMDRHIVINGLLSYLVFNILPPLWICCGHRCTSARHSNNLVRLIVFWLPW</sequence>
<evidence type="ECO:0000313" key="1">
    <source>
        <dbReference type="EMBL" id="TRY79726.1"/>
    </source>
</evidence>
<dbReference type="Proteomes" id="UP000318571">
    <property type="component" value="Chromosome 6"/>
</dbReference>
<accession>A0A553PPY0</accession>